<protein>
    <submittedName>
        <fullName evidence="4">Chitin bind 4 domain containing protein</fullName>
    </submittedName>
</protein>
<evidence type="ECO:0000256" key="2">
    <source>
        <dbReference type="PROSITE-ProRule" id="PRU00497"/>
    </source>
</evidence>
<evidence type="ECO:0000313" key="4">
    <source>
        <dbReference type="EMBL" id="RZC37331.1"/>
    </source>
</evidence>
<proteinExistence type="predicted"/>
<feature type="signal peptide" evidence="3">
    <location>
        <begin position="1"/>
        <end position="19"/>
    </location>
</feature>
<gene>
    <name evidence="4" type="ORF">BDFB_014608</name>
</gene>
<evidence type="ECO:0000256" key="3">
    <source>
        <dbReference type="SAM" id="SignalP"/>
    </source>
</evidence>
<reference evidence="4 5" key="1">
    <citation type="submission" date="2017-03" db="EMBL/GenBank/DDBJ databases">
        <title>Genome of the blue death feigning beetle - Asbolus verrucosus.</title>
        <authorList>
            <person name="Rider S.D."/>
        </authorList>
    </citation>
    <scope>NUCLEOTIDE SEQUENCE [LARGE SCALE GENOMIC DNA]</scope>
    <source>
        <strain evidence="4">Butters</strain>
        <tissue evidence="4">Head and leg muscle</tissue>
    </source>
</reference>
<dbReference type="InterPro" id="IPR000618">
    <property type="entry name" value="Insect_cuticle"/>
</dbReference>
<dbReference type="GO" id="GO:0042302">
    <property type="term" value="F:structural constituent of cuticle"/>
    <property type="evidence" value="ECO:0007669"/>
    <property type="project" value="UniProtKB-UniRule"/>
</dbReference>
<dbReference type="Proteomes" id="UP000292052">
    <property type="component" value="Unassembled WGS sequence"/>
</dbReference>
<dbReference type="STRING" id="1661398.A0A482VWK2"/>
<dbReference type="EMBL" id="QDEB01053611">
    <property type="protein sequence ID" value="RZC37331.1"/>
    <property type="molecule type" value="Genomic_DNA"/>
</dbReference>
<dbReference type="PANTHER" id="PTHR12236:SF76">
    <property type="entry name" value="ADULT-SPECIFIC CUTICULAR PROTEIN ACP-20-LIKE PROTEIN"/>
    <property type="match status" value="1"/>
</dbReference>
<dbReference type="Pfam" id="PF00379">
    <property type="entry name" value="Chitin_bind_4"/>
    <property type="match status" value="1"/>
</dbReference>
<name>A0A482VWK2_ASBVE</name>
<dbReference type="InterPro" id="IPR051217">
    <property type="entry name" value="Insect_Cuticle_Struc_Prot"/>
</dbReference>
<dbReference type="OrthoDB" id="6427684at2759"/>
<evidence type="ECO:0000313" key="5">
    <source>
        <dbReference type="Proteomes" id="UP000292052"/>
    </source>
</evidence>
<dbReference type="GO" id="GO:0005615">
    <property type="term" value="C:extracellular space"/>
    <property type="evidence" value="ECO:0007669"/>
    <property type="project" value="TreeGrafter"/>
</dbReference>
<keyword evidence="1 2" id="KW-0193">Cuticle</keyword>
<accession>A0A482VWK2</accession>
<keyword evidence="3" id="KW-0732">Signal</keyword>
<comment type="caution">
    <text evidence="4">The sequence shown here is derived from an EMBL/GenBank/DDBJ whole genome shotgun (WGS) entry which is preliminary data.</text>
</comment>
<feature type="non-terminal residue" evidence="4">
    <location>
        <position position="112"/>
    </location>
</feature>
<dbReference type="AlphaFoldDB" id="A0A482VWK2"/>
<keyword evidence="5" id="KW-1185">Reference proteome</keyword>
<sequence length="112" mass="11591">MFYYFFVIVIAALVASTQAGLLPAPAISTHGLTLGPALAPALAGTPTLLGAPLLKAPLAAPALIKAAPSVDYAAYPRYEFKYGVADGHTGDQKSQTEIRDGDVVKGSYSLVE</sequence>
<evidence type="ECO:0000256" key="1">
    <source>
        <dbReference type="ARBA" id="ARBA00022460"/>
    </source>
</evidence>
<organism evidence="4 5">
    <name type="scientific">Asbolus verrucosus</name>
    <name type="common">Desert ironclad beetle</name>
    <dbReference type="NCBI Taxonomy" id="1661398"/>
    <lineage>
        <taxon>Eukaryota</taxon>
        <taxon>Metazoa</taxon>
        <taxon>Ecdysozoa</taxon>
        <taxon>Arthropoda</taxon>
        <taxon>Hexapoda</taxon>
        <taxon>Insecta</taxon>
        <taxon>Pterygota</taxon>
        <taxon>Neoptera</taxon>
        <taxon>Endopterygota</taxon>
        <taxon>Coleoptera</taxon>
        <taxon>Polyphaga</taxon>
        <taxon>Cucujiformia</taxon>
        <taxon>Tenebrionidae</taxon>
        <taxon>Pimeliinae</taxon>
        <taxon>Asbolus</taxon>
    </lineage>
</organism>
<dbReference type="PROSITE" id="PS51155">
    <property type="entry name" value="CHIT_BIND_RR_2"/>
    <property type="match status" value="1"/>
</dbReference>
<dbReference type="GO" id="GO:0031012">
    <property type="term" value="C:extracellular matrix"/>
    <property type="evidence" value="ECO:0007669"/>
    <property type="project" value="TreeGrafter"/>
</dbReference>
<dbReference type="PANTHER" id="PTHR12236">
    <property type="entry name" value="STRUCTURAL CONTITUENT OF CUTICLE"/>
    <property type="match status" value="1"/>
</dbReference>
<feature type="chain" id="PRO_5019767976" evidence="3">
    <location>
        <begin position="20"/>
        <end position="112"/>
    </location>
</feature>